<proteinExistence type="predicted"/>
<dbReference type="AlphaFoldDB" id="A0A498CJJ4"/>
<sequence>MVRALFAALFGKRPVTFHSTSPIDVTVLRLKQSIQHGPRLSVAGMRGTASAQRIRLCWTRPFVSNSFKPYFIGQCIPTERGTRLEGAFQMHPFIRTLMIGMFVSLLIVPLVAVVKHWQHTHDLAPALLASLAVVPAAYFMAGAVPVIVTISRWAARDDEAMIEAEIHRALQSGHTAQG</sequence>
<evidence type="ECO:0000313" key="2">
    <source>
        <dbReference type="EMBL" id="RLK56670.1"/>
    </source>
</evidence>
<organism evidence="2 3">
    <name type="scientific">Stenotrophomonas rhizophila</name>
    <dbReference type="NCBI Taxonomy" id="216778"/>
    <lineage>
        <taxon>Bacteria</taxon>
        <taxon>Pseudomonadati</taxon>
        <taxon>Pseudomonadota</taxon>
        <taxon>Gammaproteobacteria</taxon>
        <taxon>Lysobacterales</taxon>
        <taxon>Lysobacteraceae</taxon>
        <taxon>Stenotrophomonas</taxon>
    </lineage>
</organism>
<evidence type="ECO:0000256" key="1">
    <source>
        <dbReference type="SAM" id="Phobius"/>
    </source>
</evidence>
<dbReference type="Proteomes" id="UP000274786">
    <property type="component" value="Unassembled WGS sequence"/>
</dbReference>
<evidence type="ECO:0000313" key="3">
    <source>
        <dbReference type="Proteomes" id="UP000274786"/>
    </source>
</evidence>
<feature type="transmembrane region" description="Helical" evidence="1">
    <location>
        <begin position="126"/>
        <end position="148"/>
    </location>
</feature>
<name>A0A498CJJ4_9GAMM</name>
<keyword evidence="1" id="KW-0472">Membrane</keyword>
<dbReference type="EMBL" id="RCDC01000004">
    <property type="protein sequence ID" value="RLK56670.1"/>
    <property type="molecule type" value="Genomic_DNA"/>
</dbReference>
<feature type="transmembrane region" description="Helical" evidence="1">
    <location>
        <begin position="93"/>
        <end position="114"/>
    </location>
</feature>
<reference evidence="2 3" key="1">
    <citation type="submission" date="2018-10" db="EMBL/GenBank/DDBJ databases">
        <title>Comparative analysis of microorganisms from saline springs in Andes Mountain Range, Colombia.</title>
        <authorList>
            <person name="Rubin E."/>
        </authorList>
    </citation>
    <scope>NUCLEOTIDE SEQUENCE [LARGE SCALE GENOMIC DNA]</scope>
    <source>
        <strain evidence="2 3">USBA GBX 843</strain>
    </source>
</reference>
<keyword evidence="1" id="KW-0812">Transmembrane</keyword>
<protein>
    <submittedName>
        <fullName evidence="2">Uncharacterized protein</fullName>
    </submittedName>
</protein>
<accession>A0A498CJJ4</accession>
<gene>
    <name evidence="2" type="ORF">BCL79_1065</name>
</gene>
<comment type="caution">
    <text evidence="2">The sequence shown here is derived from an EMBL/GenBank/DDBJ whole genome shotgun (WGS) entry which is preliminary data.</text>
</comment>
<keyword evidence="1" id="KW-1133">Transmembrane helix</keyword>